<keyword evidence="3" id="KW-1185">Reference proteome</keyword>
<feature type="transmembrane region" description="Helical" evidence="1">
    <location>
        <begin position="188"/>
        <end position="212"/>
    </location>
</feature>
<gene>
    <name evidence="2" type="ORF">GCM10009668_03100</name>
</gene>
<evidence type="ECO:0000313" key="3">
    <source>
        <dbReference type="Proteomes" id="UP001501581"/>
    </source>
</evidence>
<comment type="caution">
    <text evidence="2">The sequence shown here is derived from an EMBL/GenBank/DDBJ whole genome shotgun (WGS) entry which is preliminary data.</text>
</comment>
<accession>A0ABP4E4N3</accession>
<evidence type="ECO:0000256" key="1">
    <source>
        <dbReference type="SAM" id="Phobius"/>
    </source>
</evidence>
<evidence type="ECO:0008006" key="4">
    <source>
        <dbReference type="Google" id="ProtNLM"/>
    </source>
</evidence>
<reference evidence="3" key="1">
    <citation type="journal article" date="2019" name="Int. J. Syst. Evol. Microbiol.">
        <title>The Global Catalogue of Microorganisms (GCM) 10K type strain sequencing project: providing services to taxonomists for standard genome sequencing and annotation.</title>
        <authorList>
            <consortium name="The Broad Institute Genomics Platform"/>
            <consortium name="The Broad Institute Genome Sequencing Center for Infectious Disease"/>
            <person name="Wu L."/>
            <person name="Ma J."/>
        </authorList>
    </citation>
    <scope>NUCLEOTIDE SEQUENCE [LARGE SCALE GENOMIC DNA]</scope>
    <source>
        <strain evidence="3">JCM 13008</strain>
    </source>
</reference>
<proteinExistence type="predicted"/>
<keyword evidence="1" id="KW-0812">Transmembrane</keyword>
<protein>
    <recommendedName>
        <fullName evidence="4">TPM domain-containing protein</fullName>
    </recommendedName>
</protein>
<keyword evidence="1" id="KW-1133">Transmembrane helix</keyword>
<name>A0ABP4E4N3_9ACTN</name>
<dbReference type="RefSeq" id="WP_343990640.1">
    <property type="nucleotide sequence ID" value="NZ_BAAALG010000001.1"/>
</dbReference>
<evidence type="ECO:0000313" key="2">
    <source>
        <dbReference type="EMBL" id="GAA1091663.1"/>
    </source>
</evidence>
<organism evidence="2 3">
    <name type="scientific">Nocardioides dubius</name>
    <dbReference type="NCBI Taxonomy" id="317019"/>
    <lineage>
        <taxon>Bacteria</taxon>
        <taxon>Bacillati</taxon>
        <taxon>Actinomycetota</taxon>
        <taxon>Actinomycetes</taxon>
        <taxon>Propionibacteriales</taxon>
        <taxon>Nocardioidaceae</taxon>
        <taxon>Nocardioides</taxon>
    </lineage>
</organism>
<sequence>MKGGLLSLLAAVLIGLGVATGVSLWEQENSAQREREVEEPDLGHVSDRVTNAIAGLADDGVYVAPDARDLIDERGERSLVKAVAEAEVPVSIVIWTKTFDAGTGGFMLGQQLEREVAEQMPRGVLFVWEGPNGTSSDTLIGDGYWINDADFLGDPAITLPEMIADAEVNVEWREPDPYGNGSDYYGGLWGGFAVGLIYGTGALLGIAALWGLARLAGVPRLRGSWRLSNVPSSGPTKDA</sequence>
<keyword evidence="1" id="KW-0472">Membrane</keyword>
<dbReference type="EMBL" id="BAAALG010000001">
    <property type="protein sequence ID" value="GAA1091663.1"/>
    <property type="molecule type" value="Genomic_DNA"/>
</dbReference>
<dbReference type="Proteomes" id="UP001501581">
    <property type="component" value="Unassembled WGS sequence"/>
</dbReference>